<keyword evidence="1" id="KW-0472">Membrane</keyword>
<keyword evidence="1" id="KW-1133">Transmembrane helix</keyword>
<dbReference type="KEGG" id="upl:DSM104440_00500"/>
<dbReference type="Proteomes" id="UP000503096">
    <property type="component" value="Chromosome"/>
</dbReference>
<dbReference type="InterPro" id="IPR007890">
    <property type="entry name" value="CHASE2"/>
</dbReference>
<name>A0A6M4H2M1_9PROT</name>
<proteinExistence type="predicted"/>
<dbReference type="GO" id="GO:0009190">
    <property type="term" value="P:cyclic nucleotide biosynthetic process"/>
    <property type="evidence" value="ECO:0007669"/>
    <property type="project" value="InterPro"/>
</dbReference>
<dbReference type="PANTHER" id="PTHR43081">
    <property type="entry name" value="ADENYLATE CYCLASE, TERMINAL-DIFFERENTIATION SPECIFIC-RELATED"/>
    <property type="match status" value="1"/>
</dbReference>
<gene>
    <name evidence="3" type="ORF">DSM104440_00500</name>
</gene>
<keyword evidence="1" id="KW-0812">Transmembrane</keyword>
<dbReference type="InterPro" id="IPR029787">
    <property type="entry name" value="Nucleotide_cyclase"/>
</dbReference>
<feature type="transmembrane region" description="Helical" evidence="1">
    <location>
        <begin position="317"/>
        <end position="338"/>
    </location>
</feature>
<dbReference type="PROSITE" id="PS50125">
    <property type="entry name" value="GUANYLATE_CYCLASE_2"/>
    <property type="match status" value="1"/>
</dbReference>
<evidence type="ECO:0000313" key="3">
    <source>
        <dbReference type="EMBL" id="QJR13710.1"/>
    </source>
</evidence>
<organism evidence="3 4">
    <name type="scientific">Usitatibacter palustris</name>
    <dbReference type="NCBI Taxonomy" id="2732487"/>
    <lineage>
        <taxon>Bacteria</taxon>
        <taxon>Pseudomonadati</taxon>
        <taxon>Pseudomonadota</taxon>
        <taxon>Betaproteobacteria</taxon>
        <taxon>Nitrosomonadales</taxon>
        <taxon>Usitatibacteraceae</taxon>
        <taxon>Usitatibacter</taxon>
    </lineage>
</organism>
<dbReference type="GO" id="GO:0035556">
    <property type="term" value="P:intracellular signal transduction"/>
    <property type="evidence" value="ECO:0007669"/>
    <property type="project" value="InterPro"/>
</dbReference>
<feature type="domain" description="Guanylate cyclase" evidence="2">
    <location>
        <begin position="383"/>
        <end position="515"/>
    </location>
</feature>
<feature type="transmembrane region" description="Helical" evidence="1">
    <location>
        <begin position="271"/>
        <end position="288"/>
    </location>
</feature>
<accession>A0A6M4H2M1</accession>
<dbReference type="SMART" id="SM00044">
    <property type="entry name" value="CYCc"/>
    <property type="match status" value="1"/>
</dbReference>
<dbReference type="Pfam" id="PF05226">
    <property type="entry name" value="CHASE2"/>
    <property type="match status" value="1"/>
</dbReference>
<reference evidence="3 4" key="1">
    <citation type="submission" date="2020-04" db="EMBL/GenBank/DDBJ databases">
        <title>Usitatibacter rugosus gen. nov., sp. nov. and Usitatibacter palustris sp. nov., novel members of Usitatibacteraceae fam. nov. within the order Nitrosomonadales isolated from soil.</title>
        <authorList>
            <person name="Huber K.J."/>
            <person name="Neumann-Schaal M."/>
            <person name="Geppert A."/>
            <person name="Luckner M."/>
            <person name="Wanner G."/>
            <person name="Overmann J."/>
        </authorList>
    </citation>
    <scope>NUCLEOTIDE SEQUENCE [LARGE SCALE GENOMIC DNA]</scope>
    <source>
        <strain evidence="3 4">Swamp67</strain>
    </source>
</reference>
<dbReference type="SMART" id="SM01080">
    <property type="entry name" value="CHASE2"/>
    <property type="match status" value="1"/>
</dbReference>
<dbReference type="Gene3D" id="3.30.70.1230">
    <property type="entry name" value="Nucleotide cyclase"/>
    <property type="match status" value="1"/>
</dbReference>
<feature type="transmembrane region" description="Helical" evidence="1">
    <location>
        <begin position="294"/>
        <end position="312"/>
    </location>
</feature>
<dbReference type="GO" id="GO:0004016">
    <property type="term" value="F:adenylate cyclase activity"/>
    <property type="evidence" value="ECO:0007669"/>
    <property type="project" value="UniProtKB-ARBA"/>
</dbReference>
<dbReference type="InterPro" id="IPR001054">
    <property type="entry name" value="A/G_cyclase"/>
</dbReference>
<keyword evidence="4" id="KW-1185">Reference proteome</keyword>
<dbReference type="Pfam" id="PF00211">
    <property type="entry name" value="Guanylate_cyc"/>
    <property type="match status" value="1"/>
</dbReference>
<dbReference type="CDD" id="cd07302">
    <property type="entry name" value="CHD"/>
    <property type="match status" value="1"/>
</dbReference>
<sequence length="571" mass="62357">MRLLREYFPRPIADDVVLIGTDDETEQVFTEPIALWHRHFARVFHGLAKARPAAVGVDVVLPERSFDAIMPGIDRALMRGLFDIKRSTVLVYVQGVNSTGELVPVQENFRGIVGPENLGIDRQFNDPDSVSRRFSERELAASSGAVPTLAGQILRGLGRPVEEGYIDFSVGHPLVRYIPIQQVAEWSDAGDEAKLKAAFGGRIVLIGSLIGTTDRWIFPVKLIELPDEAKRSAQITEAARRLQLSQPGVVIHLQVLRSHLANGLLKPVPEWIRWILCAVAALAVLIHWRPRTVALAFVGIPLALLAASMATVRSAQVLLPIASVVLCFWTALVARGIFDAAEAVVERLRLQRSFAGQVSPAVMKEMLHGDLAPGLSGQLADICVLFSDVRDFTTLSEKMPPQIVTTVLQRYFDRMVHAVHRYDGTVDKFIGDGMMVLFGAPRKSPDPCGDAVQCALAMMAELDALNVEFERDGLPTLSIGIGVNYGSVTVGNIGSSERHNYSAIGDAVNVAARIEGLTKELGRKILITESVVSRIEPERFHFDPLGTHGVKGHSPVKVWGIRTMRVAPAAA</sequence>
<dbReference type="InterPro" id="IPR050697">
    <property type="entry name" value="Adenylyl/Guanylyl_Cyclase_3/4"/>
</dbReference>
<dbReference type="PANTHER" id="PTHR43081:SF1">
    <property type="entry name" value="ADENYLATE CYCLASE, TERMINAL-DIFFERENTIATION SPECIFIC"/>
    <property type="match status" value="1"/>
</dbReference>
<dbReference type="InParanoid" id="A0A6M4H2M1"/>
<protein>
    <recommendedName>
        <fullName evidence="2">Guanylate cyclase domain-containing protein</fullName>
    </recommendedName>
</protein>
<evidence type="ECO:0000256" key="1">
    <source>
        <dbReference type="SAM" id="Phobius"/>
    </source>
</evidence>
<dbReference type="SUPFAM" id="SSF55073">
    <property type="entry name" value="Nucleotide cyclase"/>
    <property type="match status" value="1"/>
</dbReference>
<dbReference type="AlphaFoldDB" id="A0A6M4H2M1"/>
<evidence type="ECO:0000259" key="2">
    <source>
        <dbReference type="PROSITE" id="PS50125"/>
    </source>
</evidence>
<evidence type="ECO:0000313" key="4">
    <source>
        <dbReference type="Proteomes" id="UP000503096"/>
    </source>
</evidence>
<dbReference type="EMBL" id="CP053073">
    <property type="protein sequence ID" value="QJR13710.1"/>
    <property type="molecule type" value="Genomic_DNA"/>
</dbReference>